<evidence type="ECO:0000313" key="2">
    <source>
        <dbReference type="EMBL" id="RGL12390.1"/>
    </source>
</evidence>
<protein>
    <submittedName>
        <fullName evidence="2">HD domain-containing protein</fullName>
    </submittedName>
</protein>
<name>A0A3E4QYW2_9ACTN</name>
<evidence type="ECO:0000259" key="1">
    <source>
        <dbReference type="SMART" id="SM00471"/>
    </source>
</evidence>
<dbReference type="SMART" id="SM00471">
    <property type="entry name" value="HDc"/>
    <property type="match status" value="1"/>
</dbReference>
<gene>
    <name evidence="2" type="ORF">DXC81_00260</name>
</gene>
<comment type="caution">
    <text evidence="2">The sequence shown here is derived from an EMBL/GenBank/DDBJ whole genome shotgun (WGS) entry which is preliminary data.</text>
</comment>
<dbReference type="Proteomes" id="UP000260943">
    <property type="component" value="Unassembled WGS sequence"/>
</dbReference>
<dbReference type="Gene3D" id="1.10.3210.10">
    <property type="entry name" value="Hypothetical protein af1432"/>
    <property type="match status" value="1"/>
</dbReference>
<feature type="domain" description="HD/PDEase" evidence="1">
    <location>
        <begin position="26"/>
        <end position="187"/>
    </location>
</feature>
<dbReference type="RefSeq" id="WP_117678670.1">
    <property type="nucleotide sequence ID" value="NZ_QSRJ01000001.1"/>
</dbReference>
<reference evidence="2 3" key="1">
    <citation type="submission" date="2018-08" db="EMBL/GenBank/DDBJ databases">
        <title>A genome reference for cultivated species of the human gut microbiota.</title>
        <authorList>
            <person name="Zou Y."/>
            <person name="Xue W."/>
            <person name="Luo G."/>
        </authorList>
    </citation>
    <scope>NUCLEOTIDE SEQUENCE [LARGE SCALE GENOMIC DNA]</scope>
    <source>
        <strain evidence="2 3">TF08-14</strain>
    </source>
</reference>
<sequence>MVCIDRERARAAFLAYVDAYDASNKRIALKIAHTYRVANLCEQIARGEGMDEEDVELAWLCGLLHDLGRFEQLRLWDTFSDGASAEHAAIGAAVLRGLSSSSVPARVSPAEYPWDAPHPPAPAVGSGAIESFLQDRAFDDMVLASVECHSLLRVPQGLDKRTRMLVDIVRDADKIDILRVNCENSVQTVLGVSQREFLQSEIGPGAVRAFEERRCLAREERLYPADYLVGMALFVFELVYPASKRIMRDAGQLQRMLVHPFGVQDEFELAQTRETWSRMAKVLAEYLEEA</sequence>
<dbReference type="SUPFAM" id="SSF109604">
    <property type="entry name" value="HD-domain/PDEase-like"/>
    <property type="match status" value="1"/>
</dbReference>
<dbReference type="EMBL" id="QSRJ01000001">
    <property type="protein sequence ID" value="RGL12390.1"/>
    <property type="molecule type" value="Genomic_DNA"/>
</dbReference>
<dbReference type="NCBIfam" id="TIGR00277">
    <property type="entry name" value="HDIG"/>
    <property type="match status" value="1"/>
</dbReference>
<evidence type="ECO:0000313" key="3">
    <source>
        <dbReference type="Proteomes" id="UP000260943"/>
    </source>
</evidence>
<dbReference type="InterPro" id="IPR006675">
    <property type="entry name" value="HDIG_dom"/>
</dbReference>
<dbReference type="InterPro" id="IPR006674">
    <property type="entry name" value="HD_domain"/>
</dbReference>
<dbReference type="Pfam" id="PF01966">
    <property type="entry name" value="HD"/>
    <property type="match status" value="1"/>
</dbReference>
<dbReference type="AlphaFoldDB" id="A0A3E4QYW2"/>
<accession>A0A3E4QYW2</accession>
<dbReference type="InterPro" id="IPR003607">
    <property type="entry name" value="HD/PDEase_dom"/>
</dbReference>
<dbReference type="CDD" id="cd00077">
    <property type="entry name" value="HDc"/>
    <property type="match status" value="1"/>
</dbReference>
<organism evidence="2 3">
    <name type="scientific">Collinsella tanakaei</name>
    <dbReference type="NCBI Taxonomy" id="626935"/>
    <lineage>
        <taxon>Bacteria</taxon>
        <taxon>Bacillati</taxon>
        <taxon>Actinomycetota</taxon>
        <taxon>Coriobacteriia</taxon>
        <taxon>Coriobacteriales</taxon>
        <taxon>Coriobacteriaceae</taxon>
        <taxon>Collinsella</taxon>
    </lineage>
</organism>
<proteinExistence type="predicted"/>